<dbReference type="InterPro" id="IPR003593">
    <property type="entry name" value="AAA+_ATPase"/>
</dbReference>
<organism evidence="6 7">
    <name type="scientific">Candidatus Kerfeldbacteria bacterium CG15_BIG_FIL_POST_REV_8_21_14_020_45_12</name>
    <dbReference type="NCBI Taxonomy" id="2014247"/>
    <lineage>
        <taxon>Bacteria</taxon>
        <taxon>Candidatus Kerfeldiibacteriota</taxon>
    </lineage>
</organism>
<dbReference type="InterPro" id="IPR050611">
    <property type="entry name" value="ABCF"/>
</dbReference>
<feature type="coiled-coil region" evidence="4">
    <location>
        <begin position="215"/>
        <end position="277"/>
    </location>
</feature>
<keyword evidence="4" id="KW-0175">Coiled coil</keyword>
<dbReference type="GO" id="GO:0016887">
    <property type="term" value="F:ATP hydrolysis activity"/>
    <property type="evidence" value="ECO:0007669"/>
    <property type="project" value="InterPro"/>
</dbReference>
<dbReference type="GO" id="GO:0005524">
    <property type="term" value="F:ATP binding"/>
    <property type="evidence" value="ECO:0007669"/>
    <property type="project" value="UniProtKB-KW"/>
</dbReference>
<dbReference type="InterPro" id="IPR027417">
    <property type="entry name" value="P-loop_NTPase"/>
</dbReference>
<proteinExistence type="predicted"/>
<dbReference type="AlphaFoldDB" id="A0A2M7H4H1"/>
<keyword evidence="2" id="KW-0547">Nucleotide-binding</keyword>
<dbReference type="EMBL" id="PFGC01000021">
    <property type="protein sequence ID" value="PIW37119.1"/>
    <property type="molecule type" value="Genomic_DNA"/>
</dbReference>
<dbReference type="InterPro" id="IPR003439">
    <property type="entry name" value="ABC_transporter-like_ATP-bd"/>
</dbReference>
<evidence type="ECO:0000256" key="2">
    <source>
        <dbReference type="ARBA" id="ARBA00022741"/>
    </source>
</evidence>
<feature type="domain" description="ABC transporter" evidence="5">
    <location>
        <begin position="8"/>
        <end position="224"/>
    </location>
</feature>
<evidence type="ECO:0000313" key="6">
    <source>
        <dbReference type="EMBL" id="PIW37119.1"/>
    </source>
</evidence>
<dbReference type="CDD" id="cd03221">
    <property type="entry name" value="ABCF_EF-3"/>
    <property type="match status" value="1"/>
</dbReference>
<dbReference type="SUPFAM" id="SSF52540">
    <property type="entry name" value="P-loop containing nucleoside triphosphate hydrolases"/>
    <property type="match status" value="2"/>
</dbReference>
<dbReference type="Gene3D" id="3.40.50.300">
    <property type="entry name" value="P-loop containing nucleotide triphosphate hydrolases"/>
    <property type="match status" value="2"/>
</dbReference>
<dbReference type="SMART" id="SM00382">
    <property type="entry name" value="AAA"/>
    <property type="match status" value="2"/>
</dbReference>
<evidence type="ECO:0000259" key="5">
    <source>
        <dbReference type="PROSITE" id="PS50893"/>
    </source>
</evidence>
<dbReference type="Pfam" id="PF00005">
    <property type="entry name" value="ABC_tran"/>
    <property type="match status" value="2"/>
</dbReference>
<gene>
    <name evidence="6" type="ORF">COW24_01855</name>
</gene>
<evidence type="ECO:0000313" key="7">
    <source>
        <dbReference type="Proteomes" id="UP000230292"/>
    </source>
</evidence>
<comment type="caution">
    <text evidence="6">The sequence shown here is derived from an EMBL/GenBank/DDBJ whole genome shotgun (WGS) entry which is preliminary data.</text>
</comment>
<evidence type="ECO:0000256" key="4">
    <source>
        <dbReference type="SAM" id="Coils"/>
    </source>
</evidence>
<evidence type="ECO:0000256" key="3">
    <source>
        <dbReference type="ARBA" id="ARBA00022840"/>
    </source>
</evidence>
<reference evidence="6 7" key="1">
    <citation type="submission" date="2017-09" db="EMBL/GenBank/DDBJ databases">
        <title>Depth-based differentiation of microbial function through sediment-hosted aquifers and enrichment of novel symbionts in the deep terrestrial subsurface.</title>
        <authorList>
            <person name="Probst A.J."/>
            <person name="Ladd B."/>
            <person name="Jarett J.K."/>
            <person name="Geller-Mcgrath D.E."/>
            <person name="Sieber C.M."/>
            <person name="Emerson J.B."/>
            <person name="Anantharaman K."/>
            <person name="Thomas B.C."/>
            <person name="Malmstrom R."/>
            <person name="Stieglmeier M."/>
            <person name="Klingl A."/>
            <person name="Woyke T."/>
            <person name="Ryan C.M."/>
            <person name="Banfield J.F."/>
        </authorList>
    </citation>
    <scope>NUCLEOTIDE SEQUENCE [LARGE SCALE GENOMIC DNA]</scope>
    <source>
        <strain evidence="6">CG15_BIG_FIL_POST_REV_8_21_14_020_45_12</strain>
    </source>
</reference>
<evidence type="ECO:0000256" key="1">
    <source>
        <dbReference type="ARBA" id="ARBA00022737"/>
    </source>
</evidence>
<protein>
    <recommendedName>
        <fullName evidence="5">ABC transporter domain-containing protein</fullName>
    </recommendedName>
</protein>
<name>A0A2M7H4H1_9BACT</name>
<dbReference type="PANTHER" id="PTHR19211">
    <property type="entry name" value="ATP-BINDING TRANSPORT PROTEIN-RELATED"/>
    <property type="match status" value="1"/>
</dbReference>
<accession>A0A2M7H4H1</accession>
<dbReference type="Proteomes" id="UP000230292">
    <property type="component" value="Unassembled WGS sequence"/>
</dbReference>
<dbReference type="PROSITE" id="PS50893">
    <property type="entry name" value="ABC_TRANSPORTER_2"/>
    <property type="match status" value="1"/>
</dbReference>
<dbReference type="PANTHER" id="PTHR19211:SF14">
    <property type="entry name" value="ATP-BINDING CASSETTE SUB-FAMILY F MEMBER 1"/>
    <property type="match status" value="1"/>
</dbReference>
<keyword evidence="1" id="KW-0677">Repeat</keyword>
<sequence length="485" mass="54044">MAHGDVIIRFNDVSFQYSTNKPILTEASFSVRENSKVTIMGQNGAGKSTIFQLITGELKPDKGEINILNGASIGIALQVMPAEYVGLTVKEFFESTFDNKKHDIDRDIARVLEVVNLSVPTQWTVGDLSGGQQARLLLAHALIHEPDILLLDEPTNNLDTQGIDHLIAFLLGYEKTVIVISHDAAFLNLFTDGVLHLDVYSKKVDWYVGDYYVVVEEIQAQVAREQRQNAQLKKNIIDRKQKVNQFSHKGGKMRRLASKLKDEIAEDEENMVTVRREDKTIAPFVIPVQEFSGAVAHLNEVTIIQDGAPRDKEVNIDIRKGEILRITGPNGIGKTTLLKALASEAHTGMVINEGARVGYYRQDFSGLDFEQTPFEALQQVMFEGSDQDVYAAAAHFLLRGDSLHTPIGSLSEGQKGLLSYARFVLQQPVLLILDEPTNHINFRHLPVIAQSLNNYDGAIIVVSHDDEFVDQLDVDSTLNLDKLFK</sequence>
<keyword evidence="3" id="KW-0067">ATP-binding</keyword>